<evidence type="ECO:0000313" key="2">
    <source>
        <dbReference type="EMBL" id="GMF54434.1"/>
    </source>
</evidence>
<protein>
    <submittedName>
        <fullName evidence="2">Unnamed protein product</fullName>
    </submittedName>
</protein>
<feature type="compositionally biased region" description="Basic and acidic residues" evidence="1">
    <location>
        <begin position="47"/>
        <end position="71"/>
    </location>
</feature>
<name>A0A9W6Y6P3_9STRA</name>
<evidence type="ECO:0000256" key="1">
    <source>
        <dbReference type="SAM" id="MobiDB-lite"/>
    </source>
</evidence>
<evidence type="ECO:0000313" key="3">
    <source>
        <dbReference type="Proteomes" id="UP001165121"/>
    </source>
</evidence>
<accession>A0A9W6Y6P3</accession>
<comment type="caution">
    <text evidence="2">The sequence shown here is derived from an EMBL/GenBank/DDBJ whole genome shotgun (WGS) entry which is preliminary data.</text>
</comment>
<sequence>MRLRLDDGLEGEAHGEVEVSSSVRVAEADNNDPEGGSSTEEDDDQGVNERGDGREHTSAPDARHGVNEDAHQFSVNKRNQHNDEDHSSQHSAHDDDLDSMTWWDALTAGQQRAMMKRFVSQAPTLATSPNP</sequence>
<proteinExistence type="predicted"/>
<feature type="compositionally biased region" description="Basic and acidic residues" evidence="1">
    <location>
        <begin position="80"/>
        <end position="94"/>
    </location>
</feature>
<dbReference type="EMBL" id="BSXT01003500">
    <property type="protein sequence ID" value="GMF54434.1"/>
    <property type="molecule type" value="Genomic_DNA"/>
</dbReference>
<keyword evidence="3" id="KW-1185">Reference proteome</keyword>
<gene>
    <name evidence="2" type="ORF">Pfra01_002271700</name>
</gene>
<dbReference type="AlphaFoldDB" id="A0A9W6Y6P3"/>
<organism evidence="2 3">
    <name type="scientific">Phytophthora fragariaefolia</name>
    <dbReference type="NCBI Taxonomy" id="1490495"/>
    <lineage>
        <taxon>Eukaryota</taxon>
        <taxon>Sar</taxon>
        <taxon>Stramenopiles</taxon>
        <taxon>Oomycota</taxon>
        <taxon>Peronosporomycetes</taxon>
        <taxon>Peronosporales</taxon>
        <taxon>Peronosporaceae</taxon>
        <taxon>Phytophthora</taxon>
    </lineage>
</organism>
<dbReference type="Proteomes" id="UP001165121">
    <property type="component" value="Unassembled WGS sequence"/>
</dbReference>
<reference evidence="2" key="1">
    <citation type="submission" date="2023-04" db="EMBL/GenBank/DDBJ databases">
        <title>Phytophthora fragariaefolia NBRC 109709.</title>
        <authorList>
            <person name="Ichikawa N."/>
            <person name="Sato H."/>
            <person name="Tonouchi N."/>
        </authorList>
    </citation>
    <scope>NUCLEOTIDE SEQUENCE</scope>
    <source>
        <strain evidence="2">NBRC 109709</strain>
    </source>
</reference>
<feature type="region of interest" description="Disordered" evidence="1">
    <location>
        <begin position="1"/>
        <end position="97"/>
    </location>
</feature>
<feature type="compositionally biased region" description="Basic and acidic residues" evidence="1">
    <location>
        <begin position="1"/>
        <end position="17"/>
    </location>
</feature>